<comment type="subcellular location">
    <subcellularLocation>
        <location evidence="1">Membrane</location>
    </subcellularLocation>
</comment>
<comment type="similarity">
    <text evidence="2">Belongs to the CD225/Dispanin family.</text>
</comment>
<reference evidence="8 9" key="1">
    <citation type="journal article" date="2009" name="Science">
        <title>Genome sequence, comparative analysis, and population genetics of the domestic horse.</title>
        <authorList>
            <consortium name="Broad Institute Genome Sequencing Platform"/>
            <consortium name="Broad Institute Whole Genome Assembly Team"/>
            <person name="Wade C.M."/>
            <person name="Giulotto E."/>
            <person name="Sigurdsson S."/>
            <person name="Zoli M."/>
            <person name="Gnerre S."/>
            <person name="Imsland F."/>
            <person name="Lear T.L."/>
            <person name="Adelson D.L."/>
            <person name="Bailey E."/>
            <person name="Bellone R.R."/>
            <person name="Bloecker H."/>
            <person name="Distl O."/>
            <person name="Edgar R.C."/>
            <person name="Garber M."/>
            <person name="Leeb T."/>
            <person name="Mauceli E."/>
            <person name="MacLeod J.N."/>
            <person name="Penedo M.C.T."/>
            <person name="Raison J.M."/>
            <person name="Sharpe T."/>
            <person name="Vogel J."/>
            <person name="Andersson L."/>
            <person name="Antczak D.F."/>
            <person name="Biagi T."/>
            <person name="Binns M.M."/>
            <person name="Chowdhary B.P."/>
            <person name="Coleman S.J."/>
            <person name="Della Valle G."/>
            <person name="Fryc S."/>
            <person name="Guerin G."/>
            <person name="Hasegawa T."/>
            <person name="Hill E.W."/>
            <person name="Jurka J."/>
            <person name="Kiialainen A."/>
            <person name="Lindgren G."/>
            <person name="Liu J."/>
            <person name="Magnani E."/>
            <person name="Mickelson J.R."/>
            <person name="Murray J."/>
            <person name="Nergadze S.G."/>
            <person name="Onofrio R."/>
            <person name="Pedroni S."/>
            <person name="Piras M.F."/>
            <person name="Raudsepp T."/>
            <person name="Rocchi M."/>
            <person name="Roeed K.H."/>
            <person name="Ryder O.A."/>
            <person name="Searle S."/>
            <person name="Skow L."/>
            <person name="Swinburne J.E."/>
            <person name="Syvaenen A.C."/>
            <person name="Tozaki T."/>
            <person name="Valberg S.J."/>
            <person name="Vaudin M."/>
            <person name="White J.R."/>
            <person name="Zody M.C."/>
            <person name="Lander E.S."/>
            <person name="Lindblad-Toh K."/>
        </authorList>
    </citation>
    <scope>NUCLEOTIDE SEQUENCE [LARGE SCALE GENOMIC DNA]</scope>
    <source>
        <strain evidence="8 9">Thoroughbred</strain>
    </source>
</reference>
<keyword evidence="9" id="KW-1185">Reference proteome</keyword>
<dbReference type="Pfam" id="PF04505">
    <property type="entry name" value="CD225"/>
    <property type="match status" value="1"/>
</dbReference>
<evidence type="ECO:0000313" key="8">
    <source>
        <dbReference type="Ensembl" id="ENSECAP00000068769.1"/>
    </source>
</evidence>
<evidence type="ECO:0000313" key="9">
    <source>
        <dbReference type="Proteomes" id="UP000002281"/>
    </source>
</evidence>
<name>A0A9L0S402_HORSE</name>
<reference evidence="8" key="2">
    <citation type="submission" date="2025-08" db="UniProtKB">
        <authorList>
            <consortium name="Ensembl"/>
        </authorList>
    </citation>
    <scope>IDENTIFICATION</scope>
    <source>
        <strain evidence="8">Thoroughbred</strain>
    </source>
</reference>
<feature type="region of interest" description="Disordered" evidence="6">
    <location>
        <begin position="1"/>
        <end position="23"/>
    </location>
</feature>
<dbReference type="Ensembl" id="ENSECAT00000124496.1">
    <property type="protein sequence ID" value="ENSECAP00000068769.1"/>
    <property type="gene ID" value="ENSECAG00000035238.2"/>
</dbReference>
<evidence type="ECO:0000256" key="4">
    <source>
        <dbReference type="ARBA" id="ARBA00022989"/>
    </source>
</evidence>
<gene>
    <name evidence="8" type="primary">IFITM5</name>
</gene>
<keyword evidence="4 7" id="KW-1133">Transmembrane helix</keyword>
<accession>A0A9L0S402</accession>
<dbReference type="InterPro" id="IPR007593">
    <property type="entry name" value="CD225/Dispanin_fam"/>
</dbReference>
<proteinExistence type="inferred from homology"/>
<evidence type="ECO:0000256" key="1">
    <source>
        <dbReference type="ARBA" id="ARBA00004370"/>
    </source>
</evidence>
<feature type="transmembrane region" description="Helical" evidence="7">
    <location>
        <begin position="224"/>
        <end position="248"/>
    </location>
</feature>
<evidence type="ECO:0000256" key="6">
    <source>
        <dbReference type="SAM" id="MobiDB-lite"/>
    </source>
</evidence>
<organism evidence="8 9">
    <name type="scientific">Equus caballus</name>
    <name type="common">Horse</name>
    <dbReference type="NCBI Taxonomy" id="9796"/>
    <lineage>
        <taxon>Eukaryota</taxon>
        <taxon>Metazoa</taxon>
        <taxon>Chordata</taxon>
        <taxon>Craniata</taxon>
        <taxon>Vertebrata</taxon>
        <taxon>Euteleostomi</taxon>
        <taxon>Mammalia</taxon>
        <taxon>Eutheria</taxon>
        <taxon>Laurasiatheria</taxon>
        <taxon>Perissodactyla</taxon>
        <taxon>Equidae</taxon>
        <taxon>Equus</taxon>
    </lineage>
</organism>
<dbReference type="GO" id="GO:0005886">
    <property type="term" value="C:plasma membrane"/>
    <property type="evidence" value="ECO:0000318"/>
    <property type="project" value="GO_Central"/>
</dbReference>
<dbReference type="AlphaFoldDB" id="A0A9L0S402"/>
<feature type="compositionally biased region" description="Basic and acidic residues" evidence="6">
    <location>
        <begin position="144"/>
        <end position="157"/>
    </location>
</feature>
<dbReference type="PANTHER" id="PTHR13999">
    <property type="entry name" value="INTERFERON INDUCIBLE TRANSMEMBRANE PROTEIN"/>
    <property type="match status" value="1"/>
</dbReference>
<keyword evidence="5 7" id="KW-0472">Membrane</keyword>
<dbReference type="Proteomes" id="UP000002281">
    <property type="component" value="Chromosome 12"/>
</dbReference>
<sequence length="271" mass="28757">GGPTCWSTREGQVQEGGSGKGSLSHLVSNHVDLQLTRWQNCPSQQGCVRPTNQSFRWPSSDAYEDGSGTFQIKQDCSGCHTESAKGSGSVNPAGGWALPTRSVGAGQPAVGGRAAGAISGPGRPPSKRSLREAETALEPMDTSYPREDPRAPRKADGAAHTALALGAPRSPPRDHLIWSVFSTLYLNLCCLGFLALAYSIKARDQKVAGDLEAARRFGSKAKCYNILAAMWALVPPLLLLALVVTGALHLSRLAKDSAAFFSTKFDDSDYD</sequence>
<protein>
    <submittedName>
        <fullName evidence="8">Interferon induced transmembrane protein 5</fullName>
    </submittedName>
</protein>
<reference evidence="8" key="3">
    <citation type="submission" date="2025-09" db="UniProtKB">
        <authorList>
            <consortium name="Ensembl"/>
        </authorList>
    </citation>
    <scope>IDENTIFICATION</scope>
    <source>
        <strain evidence="8">Thoroughbred</strain>
    </source>
</reference>
<evidence type="ECO:0000256" key="2">
    <source>
        <dbReference type="ARBA" id="ARBA00006843"/>
    </source>
</evidence>
<evidence type="ECO:0000256" key="3">
    <source>
        <dbReference type="ARBA" id="ARBA00022692"/>
    </source>
</evidence>
<feature type="compositionally biased region" description="Polar residues" evidence="6">
    <location>
        <begin position="1"/>
        <end position="11"/>
    </location>
</feature>
<keyword evidence="3 7" id="KW-0812">Transmembrane</keyword>
<dbReference type="GO" id="GO:0030282">
    <property type="term" value="P:bone mineralization"/>
    <property type="evidence" value="ECO:0000318"/>
    <property type="project" value="GO_Central"/>
</dbReference>
<dbReference type="PANTHER" id="PTHR13999:SF10">
    <property type="entry name" value="INTERFERON-INDUCED TRANSMEMBRANE PROTEIN 5"/>
    <property type="match status" value="1"/>
</dbReference>
<feature type="region of interest" description="Disordered" evidence="6">
    <location>
        <begin position="103"/>
        <end position="159"/>
    </location>
</feature>
<evidence type="ECO:0000256" key="7">
    <source>
        <dbReference type="SAM" id="Phobius"/>
    </source>
</evidence>
<dbReference type="GeneTree" id="ENSGT00950000182857"/>
<evidence type="ECO:0000256" key="5">
    <source>
        <dbReference type="ARBA" id="ARBA00023136"/>
    </source>
</evidence>
<dbReference type="GO" id="GO:0060349">
    <property type="term" value="P:bone morphogenesis"/>
    <property type="evidence" value="ECO:0000318"/>
    <property type="project" value="GO_Central"/>
</dbReference>
<feature type="transmembrane region" description="Helical" evidence="7">
    <location>
        <begin position="176"/>
        <end position="198"/>
    </location>
</feature>
<dbReference type="InterPro" id="IPR051517">
    <property type="entry name" value="IFITM_antiviral_protein"/>
</dbReference>